<evidence type="ECO:0000259" key="2">
    <source>
        <dbReference type="Pfam" id="PF01970"/>
    </source>
</evidence>
<organism evidence="3 4">
    <name type="scientific">Roseibium marinum</name>
    <dbReference type="NCBI Taxonomy" id="281252"/>
    <lineage>
        <taxon>Bacteria</taxon>
        <taxon>Pseudomonadati</taxon>
        <taxon>Pseudomonadota</taxon>
        <taxon>Alphaproteobacteria</taxon>
        <taxon>Hyphomicrobiales</taxon>
        <taxon>Stappiaceae</taxon>
        <taxon>Roseibium</taxon>
    </lineage>
</organism>
<keyword evidence="1" id="KW-0472">Membrane</keyword>
<keyword evidence="4" id="KW-1185">Reference proteome</keyword>
<feature type="transmembrane region" description="Helical" evidence="1">
    <location>
        <begin position="466"/>
        <end position="488"/>
    </location>
</feature>
<feature type="transmembrane region" description="Helical" evidence="1">
    <location>
        <begin position="165"/>
        <end position="183"/>
    </location>
</feature>
<evidence type="ECO:0000313" key="3">
    <source>
        <dbReference type="EMBL" id="POF32171.1"/>
    </source>
</evidence>
<feature type="transmembrane region" description="Helical" evidence="1">
    <location>
        <begin position="108"/>
        <end position="131"/>
    </location>
</feature>
<reference evidence="3 4" key="1">
    <citation type="submission" date="2018-01" db="EMBL/GenBank/DDBJ databases">
        <title>Genomic Encyclopedia of Archaeal and Bacterial Type Strains, Phase II (KMG-II): from individual species to whole genera.</title>
        <authorList>
            <person name="Goeker M."/>
        </authorList>
    </citation>
    <scope>NUCLEOTIDE SEQUENCE [LARGE SCALE GENOMIC DNA]</scope>
    <source>
        <strain evidence="3 4">DSM 17023</strain>
    </source>
</reference>
<comment type="caution">
    <text evidence="3">The sequence shown here is derived from an EMBL/GenBank/DDBJ whole genome shotgun (WGS) entry which is preliminary data.</text>
</comment>
<evidence type="ECO:0000313" key="4">
    <source>
        <dbReference type="Proteomes" id="UP000236959"/>
    </source>
</evidence>
<feature type="transmembrane region" description="Helical" evidence="1">
    <location>
        <begin position="35"/>
        <end position="53"/>
    </location>
</feature>
<dbReference type="OrthoDB" id="9791872at2"/>
<evidence type="ECO:0000256" key="1">
    <source>
        <dbReference type="SAM" id="Phobius"/>
    </source>
</evidence>
<keyword evidence="1" id="KW-1133">Transmembrane helix</keyword>
<dbReference type="PANTHER" id="PTHR35342:SF5">
    <property type="entry name" value="TRICARBOXYLIC TRANSPORT PROTEIN"/>
    <property type="match status" value="1"/>
</dbReference>
<feature type="transmembrane region" description="Helical" evidence="1">
    <location>
        <begin position="356"/>
        <end position="376"/>
    </location>
</feature>
<feature type="transmembrane region" description="Helical" evidence="1">
    <location>
        <begin position="60"/>
        <end position="82"/>
    </location>
</feature>
<protein>
    <submittedName>
        <fullName evidence="3">TctA family transporter</fullName>
    </submittedName>
</protein>
<name>A0A2S3UWS9_9HYPH</name>
<gene>
    <name evidence="3" type="ORF">CLV41_10390</name>
</gene>
<dbReference type="EMBL" id="PPCN01000003">
    <property type="protein sequence ID" value="POF32171.1"/>
    <property type="molecule type" value="Genomic_DNA"/>
</dbReference>
<proteinExistence type="predicted"/>
<dbReference type="Pfam" id="PF01970">
    <property type="entry name" value="TctA"/>
    <property type="match status" value="1"/>
</dbReference>
<dbReference type="AlphaFoldDB" id="A0A2S3UWS9"/>
<sequence>MEFLGNIGLGFSVALSLTNIFYCFLGALLGTLVGVIPGLGVLAAISMLFPLTFHLEPTTALIMLAGIWYGTTYGGSTASILLNLPGTPANAVTCLDGYPMAKQGRGGVALFMTTVASFFGASFGIILLTLFTPVIAEYALRFGSAEYFALMLMGLVAASTISEGSAIKGLAMVVLGIIIGLVGMDTQSATIRFSFGVLGLLEGVSLIALAMGIFGVAEIIMSVRRVKTADIDPETLKLSAIKPTRDDVRRSWFPMLRGASMGSFFGTLPGTGPSIAAFLSYAVEKRISKTPERFGKGAIEGIMAPEAANNAADQTAFIPTLSLGVPGSATMALMLGVLMIHGVAPGPNLISSQPELFWGLIMSFWVGNVILLLLNIPLIGVWVRMLTIPYHILFPSVLMFICIGAYTSGFSTLNIWMVTAFGTLGYLMRIFRFPGAPLLLGFVLGPLMEEHFRRAMVLSRGDFMTFFDRPISATIMALTGLVLIWSIWSSETVRKRRAPPEGEVALARDATDA</sequence>
<dbReference type="RefSeq" id="WP_103222119.1">
    <property type="nucleotide sequence ID" value="NZ_PPCN01000003.1"/>
</dbReference>
<feature type="transmembrane region" description="Helical" evidence="1">
    <location>
        <begin position="323"/>
        <end position="344"/>
    </location>
</feature>
<feature type="transmembrane region" description="Helical" evidence="1">
    <location>
        <begin position="195"/>
        <end position="217"/>
    </location>
</feature>
<feature type="transmembrane region" description="Helical" evidence="1">
    <location>
        <begin position="261"/>
        <end position="283"/>
    </location>
</feature>
<feature type="transmembrane region" description="Helical" evidence="1">
    <location>
        <begin position="138"/>
        <end position="159"/>
    </location>
</feature>
<accession>A0A2S3UWS9</accession>
<dbReference type="InterPro" id="IPR002823">
    <property type="entry name" value="DUF112_TM"/>
</dbReference>
<dbReference type="PANTHER" id="PTHR35342">
    <property type="entry name" value="TRICARBOXYLIC TRANSPORT PROTEIN"/>
    <property type="match status" value="1"/>
</dbReference>
<feature type="domain" description="DUF112" evidence="2">
    <location>
        <begin position="20"/>
        <end position="440"/>
    </location>
</feature>
<dbReference type="Proteomes" id="UP000236959">
    <property type="component" value="Unassembled WGS sequence"/>
</dbReference>
<keyword evidence="1" id="KW-0812">Transmembrane</keyword>
<feature type="transmembrane region" description="Helical" evidence="1">
    <location>
        <begin position="7"/>
        <end position="29"/>
    </location>
</feature>